<organism evidence="2 3">
    <name type="scientific">Gallaecimonas pentaromativorans</name>
    <dbReference type="NCBI Taxonomy" id="584787"/>
    <lineage>
        <taxon>Bacteria</taxon>
        <taxon>Pseudomonadati</taxon>
        <taxon>Pseudomonadota</taxon>
        <taxon>Gammaproteobacteria</taxon>
        <taxon>Enterobacterales</taxon>
        <taxon>Gallaecimonadaceae</taxon>
        <taxon>Gallaecimonas</taxon>
    </lineage>
</organism>
<dbReference type="RefSeq" id="WP_050660798.1">
    <property type="nucleotide sequence ID" value="NZ_JBLXAC010000009.1"/>
</dbReference>
<evidence type="ECO:0000313" key="3">
    <source>
        <dbReference type="Proteomes" id="UP000268033"/>
    </source>
</evidence>
<gene>
    <name evidence="2" type="ORF">EDC28_110130</name>
</gene>
<dbReference type="AlphaFoldDB" id="A0A3N1PD59"/>
<dbReference type="InterPro" id="IPR000182">
    <property type="entry name" value="GNAT_dom"/>
</dbReference>
<accession>A0A3N1PD59</accession>
<sequence>MWCHQGDVLLSDDNAMMQLDVIHGFLSQSYWAAGISRAQVGKALAGSYCFGLFKGNQQIAFGRLITDKATFAYLADVFVLPEYRGLGLAKWMLGEVFAQPWAQALRRLLLATRDAHPLYRQLGFTAPAAPQNLMEVHRPAIYQNCTHTIKESL</sequence>
<dbReference type="STRING" id="584787.GCA_001247655_02262"/>
<dbReference type="CDD" id="cd04301">
    <property type="entry name" value="NAT_SF"/>
    <property type="match status" value="1"/>
</dbReference>
<dbReference type="PANTHER" id="PTHR43233:SF1">
    <property type="entry name" value="FAMILY N-ACETYLTRANSFERASE, PUTATIVE (AFU_ORTHOLOGUE AFUA_6G03350)-RELATED"/>
    <property type="match status" value="1"/>
</dbReference>
<name>A0A3N1PD59_9GAMM</name>
<keyword evidence="3" id="KW-1185">Reference proteome</keyword>
<protein>
    <submittedName>
        <fullName evidence="2">Acetyltransferase (GNAT) family protein</fullName>
    </submittedName>
</protein>
<dbReference type="OrthoDB" id="3216107at2"/>
<evidence type="ECO:0000313" key="2">
    <source>
        <dbReference type="EMBL" id="ROQ22486.1"/>
    </source>
</evidence>
<dbReference type="InterPro" id="IPR016181">
    <property type="entry name" value="Acyl_CoA_acyltransferase"/>
</dbReference>
<dbReference type="GO" id="GO:0016747">
    <property type="term" value="F:acyltransferase activity, transferring groups other than amino-acyl groups"/>
    <property type="evidence" value="ECO:0007669"/>
    <property type="project" value="InterPro"/>
</dbReference>
<reference evidence="2 3" key="1">
    <citation type="submission" date="2018-11" db="EMBL/GenBank/DDBJ databases">
        <title>Genomic Encyclopedia of Type Strains, Phase IV (KMG-IV): sequencing the most valuable type-strain genomes for metagenomic binning, comparative biology and taxonomic classification.</title>
        <authorList>
            <person name="Goeker M."/>
        </authorList>
    </citation>
    <scope>NUCLEOTIDE SEQUENCE [LARGE SCALE GENOMIC DNA]</scope>
    <source>
        <strain evidence="2 3">DSM 21945</strain>
    </source>
</reference>
<dbReference type="PANTHER" id="PTHR43233">
    <property type="entry name" value="FAMILY N-ACETYLTRANSFERASE, PUTATIVE (AFU_ORTHOLOGUE AFUA_6G03350)-RELATED"/>
    <property type="match status" value="1"/>
</dbReference>
<feature type="domain" description="N-acetyltransferase" evidence="1">
    <location>
        <begin position="8"/>
        <end position="148"/>
    </location>
</feature>
<proteinExistence type="predicted"/>
<dbReference type="EMBL" id="RJUL01000010">
    <property type="protein sequence ID" value="ROQ22486.1"/>
    <property type="molecule type" value="Genomic_DNA"/>
</dbReference>
<keyword evidence="2" id="KW-0808">Transferase</keyword>
<dbReference type="PROSITE" id="PS51186">
    <property type="entry name" value="GNAT"/>
    <property type="match status" value="1"/>
</dbReference>
<comment type="caution">
    <text evidence="2">The sequence shown here is derived from an EMBL/GenBank/DDBJ whole genome shotgun (WGS) entry which is preliminary data.</text>
</comment>
<dbReference type="Pfam" id="PF13508">
    <property type="entry name" value="Acetyltransf_7"/>
    <property type="match status" value="1"/>
</dbReference>
<evidence type="ECO:0000259" key="1">
    <source>
        <dbReference type="PROSITE" id="PS51186"/>
    </source>
</evidence>
<dbReference type="Gene3D" id="3.40.630.30">
    <property type="match status" value="1"/>
</dbReference>
<dbReference type="SUPFAM" id="SSF55729">
    <property type="entry name" value="Acyl-CoA N-acyltransferases (Nat)"/>
    <property type="match status" value="1"/>
</dbReference>
<dbReference type="InterPro" id="IPR053144">
    <property type="entry name" value="Acetyltransferase_Butenolide"/>
</dbReference>
<dbReference type="Proteomes" id="UP000268033">
    <property type="component" value="Unassembled WGS sequence"/>
</dbReference>